<reference evidence="2 3" key="1">
    <citation type="submission" date="2017-02" db="EMBL/GenBank/DDBJ databases">
        <authorList>
            <person name="Peterson S.W."/>
        </authorList>
    </citation>
    <scope>NUCLEOTIDE SEQUENCE [LARGE SCALE GENOMIC DNA]</scope>
    <source>
        <strain evidence="2 3">42ea</strain>
    </source>
</reference>
<dbReference type="NCBIfam" id="NF033539">
    <property type="entry name" value="transpos_IS1380"/>
    <property type="match status" value="1"/>
</dbReference>
<sequence>MSRSDFPSSDIYFTHRSIAANSDFTTFGFSPFITHWVMKKEPLSDMVNSLQPTKRKGLSMVTLQENVAKFNNNLIVSHDGGQLSSDSGLVLVDELMDALQFTQLSEKVVKFKDNRKYWTHTNPKVLKQLILQIIAGYPTDSSANILRHDPVLQTLSPDEPLASQSSISRFFDRVTLDTISTLQGLNQSLIDKARLVRNDTNLIIDLDSTHSDTFGSQEQTAYNAHYGTNGYHPLVAFDGLTGDFLKAKLRSGNQYTSNGVKGFLEPLLEHYNQAIPTTDILVRGDSGFATPAIYDLCDTFKNHYVIRLKANRNLYRLAEEFVYYDNNHPWDEKEVYYHSVSYQANSWTKPRRVCIRSTREVDELLFNHAFIVTNFSENISAKRVFETYNKRGTMENYIKEAKNNFFFDKTDSPHFLENEARMMISLLAYNLVNFLRTICFDSKWKGLQVNTIRLRLFKIAGKLVRTARQLYLKLSSSHVYQAEFYHTFRRIQRIRQYI</sequence>
<evidence type="ECO:0000259" key="1">
    <source>
        <dbReference type="Pfam" id="PF13701"/>
    </source>
</evidence>
<name>A0A1R4IIS4_9LACT</name>
<dbReference type="Proteomes" id="UP000195611">
    <property type="component" value="Unassembled WGS sequence"/>
</dbReference>
<gene>
    <name evidence="2" type="ORF">FM115_01300</name>
</gene>
<dbReference type="InterPro" id="IPR025668">
    <property type="entry name" value="Tnp_DDE_dom"/>
</dbReference>
<feature type="domain" description="Transposase DDE" evidence="1">
    <location>
        <begin position="69"/>
        <end position="495"/>
    </location>
</feature>
<dbReference type="SUPFAM" id="SSF53098">
    <property type="entry name" value="Ribonuclease H-like"/>
    <property type="match status" value="1"/>
</dbReference>
<proteinExistence type="predicted"/>
<evidence type="ECO:0000313" key="2">
    <source>
        <dbReference type="EMBL" id="SJN19726.1"/>
    </source>
</evidence>
<dbReference type="InterPro" id="IPR012337">
    <property type="entry name" value="RNaseH-like_sf"/>
</dbReference>
<dbReference type="InterPro" id="IPR047960">
    <property type="entry name" value="Transpos_IS1380"/>
</dbReference>
<organism evidence="2 3">
    <name type="scientific">Marinilactibacillus psychrotolerans 42ea</name>
    <dbReference type="NCBI Taxonomy" id="1255609"/>
    <lineage>
        <taxon>Bacteria</taxon>
        <taxon>Bacillati</taxon>
        <taxon>Bacillota</taxon>
        <taxon>Bacilli</taxon>
        <taxon>Lactobacillales</taxon>
        <taxon>Carnobacteriaceae</taxon>
        <taxon>Marinilactibacillus</taxon>
    </lineage>
</organism>
<dbReference type="AlphaFoldDB" id="A0A1R4IIS4"/>
<protein>
    <submittedName>
        <fullName evidence="2">Transposase</fullName>
    </submittedName>
</protein>
<dbReference type="EMBL" id="FUKW01000023">
    <property type="protein sequence ID" value="SJN19726.1"/>
    <property type="molecule type" value="Genomic_DNA"/>
</dbReference>
<accession>A0A1R4IIS4</accession>
<dbReference type="Pfam" id="PF13701">
    <property type="entry name" value="DDE_Tnp_1_4"/>
    <property type="match status" value="1"/>
</dbReference>
<evidence type="ECO:0000313" key="3">
    <source>
        <dbReference type="Proteomes" id="UP000195611"/>
    </source>
</evidence>